<dbReference type="GO" id="GO:0005737">
    <property type="term" value="C:cytoplasm"/>
    <property type="evidence" value="ECO:0007669"/>
    <property type="project" value="UniProtKB-ARBA"/>
</dbReference>
<evidence type="ECO:0000256" key="5">
    <source>
        <dbReference type="SAM" id="Coils"/>
    </source>
</evidence>
<accession>A0A0C3F7T8</accession>
<comment type="similarity">
    <text evidence="1 4">Belongs to the prefoldin subunit beta family.</text>
</comment>
<protein>
    <recommendedName>
        <fullName evidence="4">Prefoldin subunit 4</fullName>
    </recommendedName>
</protein>
<evidence type="ECO:0000256" key="3">
    <source>
        <dbReference type="ARBA" id="ARBA00024667"/>
    </source>
</evidence>
<evidence type="ECO:0000313" key="7">
    <source>
        <dbReference type="Proteomes" id="UP000054166"/>
    </source>
</evidence>
<dbReference type="Pfam" id="PF01920">
    <property type="entry name" value="Prefoldin_2"/>
    <property type="match status" value="1"/>
</dbReference>
<organism evidence="6 7">
    <name type="scientific">Piloderma croceum (strain F 1598)</name>
    <dbReference type="NCBI Taxonomy" id="765440"/>
    <lineage>
        <taxon>Eukaryota</taxon>
        <taxon>Fungi</taxon>
        <taxon>Dikarya</taxon>
        <taxon>Basidiomycota</taxon>
        <taxon>Agaricomycotina</taxon>
        <taxon>Agaricomycetes</taxon>
        <taxon>Agaricomycetidae</taxon>
        <taxon>Atheliales</taxon>
        <taxon>Atheliaceae</taxon>
        <taxon>Piloderma</taxon>
    </lineage>
</organism>
<reference evidence="7" key="2">
    <citation type="submission" date="2015-01" db="EMBL/GenBank/DDBJ databases">
        <title>Evolutionary Origins and Diversification of the Mycorrhizal Mutualists.</title>
        <authorList>
            <consortium name="DOE Joint Genome Institute"/>
            <consortium name="Mycorrhizal Genomics Consortium"/>
            <person name="Kohler A."/>
            <person name="Kuo A."/>
            <person name="Nagy L.G."/>
            <person name="Floudas D."/>
            <person name="Copeland A."/>
            <person name="Barry K.W."/>
            <person name="Cichocki N."/>
            <person name="Veneault-Fourrey C."/>
            <person name="LaButti K."/>
            <person name="Lindquist E.A."/>
            <person name="Lipzen A."/>
            <person name="Lundell T."/>
            <person name="Morin E."/>
            <person name="Murat C."/>
            <person name="Riley R."/>
            <person name="Ohm R."/>
            <person name="Sun H."/>
            <person name="Tunlid A."/>
            <person name="Henrissat B."/>
            <person name="Grigoriev I.V."/>
            <person name="Hibbett D.S."/>
            <person name="Martin F."/>
        </authorList>
    </citation>
    <scope>NUCLEOTIDE SEQUENCE [LARGE SCALE GENOMIC DNA]</scope>
    <source>
        <strain evidence="7">F 1598</strain>
    </source>
</reference>
<evidence type="ECO:0000256" key="4">
    <source>
        <dbReference type="PIRNR" id="PIRNR016477"/>
    </source>
</evidence>
<dbReference type="OrthoDB" id="10250441at2759"/>
<dbReference type="SUPFAM" id="SSF46579">
    <property type="entry name" value="Prefoldin"/>
    <property type="match status" value="1"/>
</dbReference>
<keyword evidence="2 4" id="KW-0143">Chaperone</keyword>
<evidence type="ECO:0000313" key="6">
    <source>
        <dbReference type="EMBL" id="KIM75956.1"/>
    </source>
</evidence>
<dbReference type="HOGENOM" id="CLU_130032_0_0_1"/>
<dbReference type="PIRSF" id="PIRSF016477">
    <property type="entry name" value="Prefoldin_subunit_4"/>
    <property type="match status" value="1"/>
</dbReference>
<reference evidence="6 7" key="1">
    <citation type="submission" date="2014-04" db="EMBL/GenBank/DDBJ databases">
        <authorList>
            <consortium name="DOE Joint Genome Institute"/>
            <person name="Kuo A."/>
            <person name="Tarkka M."/>
            <person name="Buscot F."/>
            <person name="Kohler A."/>
            <person name="Nagy L.G."/>
            <person name="Floudas D."/>
            <person name="Copeland A."/>
            <person name="Barry K.W."/>
            <person name="Cichocki N."/>
            <person name="Veneault-Fourrey C."/>
            <person name="LaButti K."/>
            <person name="Lindquist E.A."/>
            <person name="Lipzen A."/>
            <person name="Lundell T."/>
            <person name="Morin E."/>
            <person name="Murat C."/>
            <person name="Sun H."/>
            <person name="Tunlid A."/>
            <person name="Henrissat B."/>
            <person name="Grigoriev I.V."/>
            <person name="Hibbett D.S."/>
            <person name="Martin F."/>
            <person name="Nordberg H.P."/>
            <person name="Cantor M.N."/>
            <person name="Hua S.X."/>
        </authorList>
    </citation>
    <scope>NUCLEOTIDE SEQUENCE [LARGE SCALE GENOMIC DNA]</scope>
    <source>
        <strain evidence="6 7">F 1598</strain>
    </source>
</reference>
<dbReference type="FunCoup" id="A0A0C3F7T8">
    <property type="interactions" value="386"/>
</dbReference>
<dbReference type="STRING" id="765440.A0A0C3F7T8"/>
<feature type="coiled-coil region" evidence="5">
    <location>
        <begin position="30"/>
        <end position="67"/>
    </location>
</feature>
<dbReference type="CDD" id="cd23165">
    <property type="entry name" value="Prefoldin_4"/>
    <property type="match status" value="1"/>
</dbReference>
<dbReference type="EMBL" id="KN833040">
    <property type="protein sequence ID" value="KIM75956.1"/>
    <property type="molecule type" value="Genomic_DNA"/>
</dbReference>
<dbReference type="InParanoid" id="A0A0C3F7T8"/>
<dbReference type="AlphaFoldDB" id="A0A0C3F7T8"/>
<dbReference type="PANTHER" id="PTHR21100">
    <property type="entry name" value="PREFOLDIN SUBUNIT 4"/>
    <property type="match status" value="1"/>
</dbReference>
<comment type="subunit">
    <text evidence="4">Heterohexamer of two PFD-alpha type and four PFD-beta type subunits.</text>
</comment>
<dbReference type="InterPro" id="IPR002777">
    <property type="entry name" value="PFD_beta-like"/>
</dbReference>
<dbReference type="InterPro" id="IPR009053">
    <property type="entry name" value="Prefoldin"/>
</dbReference>
<dbReference type="Gene3D" id="1.10.287.370">
    <property type="match status" value="1"/>
</dbReference>
<keyword evidence="5" id="KW-0175">Coiled coil</keyword>
<keyword evidence="7" id="KW-1185">Reference proteome</keyword>
<evidence type="ECO:0000256" key="1">
    <source>
        <dbReference type="ARBA" id="ARBA00008045"/>
    </source>
</evidence>
<dbReference type="GO" id="GO:0051082">
    <property type="term" value="F:unfolded protein binding"/>
    <property type="evidence" value="ECO:0007669"/>
    <property type="project" value="InterPro"/>
</dbReference>
<dbReference type="InterPro" id="IPR016661">
    <property type="entry name" value="PFDN4"/>
</dbReference>
<gene>
    <name evidence="6" type="ORF">PILCRDRAFT_826797</name>
</gene>
<dbReference type="GO" id="GO:0006457">
    <property type="term" value="P:protein folding"/>
    <property type="evidence" value="ECO:0007669"/>
    <property type="project" value="UniProtKB-UniRule"/>
</dbReference>
<comment type="function">
    <text evidence="3 4">Binds specifically to cytosolic chaperonin (c-CPN) and transfers target proteins to it. Binds to nascent polypeptide chain and promotes folding in an environment in which there are many competing pathways for nonnative proteins.</text>
</comment>
<evidence type="ECO:0000256" key="2">
    <source>
        <dbReference type="ARBA" id="ARBA00023186"/>
    </source>
</evidence>
<dbReference type="Proteomes" id="UP000054166">
    <property type="component" value="Unassembled WGS sequence"/>
</dbReference>
<dbReference type="GO" id="GO:0016272">
    <property type="term" value="C:prefoldin complex"/>
    <property type="evidence" value="ECO:0007669"/>
    <property type="project" value="UniProtKB-UniRule"/>
</dbReference>
<sequence>MNSMRMLPQEEENDDAAEVTWEDQQRINSFSQLNNRLRHIEGKLEDLKQEREALDDLSSELMMSDEDALVLYKVGEVFLHMPHSRALQRLERDQEGIATQVSSLTESAEECEKKMKELKVALYAKFGRAINLDE</sequence>
<name>A0A0C3F7T8_PILCF</name>
<dbReference type="FunFam" id="1.10.287.370:FF:000005">
    <property type="entry name" value="Prefoldin subunit 4"/>
    <property type="match status" value="1"/>
</dbReference>
<dbReference type="PANTHER" id="PTHR21100:SF9">
    <property type="entry name" value="PREFOLDIN SUBUNIT 4"/>
    <property type="match status" value="1"/>
</dbReference>
<proteinExistence type="inferred from homology"/>